<evidence type="ECO:0000313" key="12">
    <source>
        <dbReference type="Proteomes" id="UP000199643"/>
    </source>
</evidence>
<protein>
    <recommendedName>
        <fullName evidence="2">histidine kinase</fullName>
        <ecNumber evidence="2">2.7.13.3</ecNumber>
    </recommendedName>
</protein>
<dbReference type="OrthoDB" id="5401121at2"/>
<dbReference type="Gene3D" id="1.20.5.1930">
    <property type="match status" value="1"/>
</dbReference>
<proteinExistence type="predicted"/>
<evidence type="ECO:0000256" key="7">
    <source>
        <dbReference type="ARBA" id="ARBA00022840"/>
    </source>
</evidence>
<dbReference type="InterPro" id="IPR036890">
    <property type="entry name" value="HATPase_C_sf"/>
</dbReference>
<keyword evidence="4" id="KW-0808">Transferase</keyword>
<feature type="transmembrane region" description="Helical" evidence="9">
    <location>
        <begin position="12"/>
        <end position="34"/>
    </location>
</feature>
<keyword evidence="5" id="KW-0547">Nucleotide-binding</keyword>
<keyword evidence="7" id="KW-0067">ATP-binding</keyword>
<evidence type="ECO:0000256" key="2">
    <source>
        <dbReference type="ARBA" id="ARBA00012438"/>
    </source>
</evidence>
<evidence type="ECO:0000256" key="9">
    <source>
        <dbReference type="SAM" id="Phobius"/>
    </source>
</evidence>
<dbReference type="AlphaFoldDB" id="A0A1G8AJN9"/>
<reference evidence="12" key="1">
    <citation type="submission" date="2016-10" db="EMBL/GenBank/DDBJ databases">
        <authorList>
            <person name="Varghese N."/>
            <person name="Submissions S."/>
        </authorList>
    </citation>
    <scope>NUCLEOTIDE SEQUENCE [LARGE SCALE GENOMIC DNA]</scope>
    <source>
        <strain evidence="12">DSM 17933</strain>
    </source>
</reference>
<evidence type="ECO:0000256" key="8">
    <source>
        <dbReference type="ARBA" id="ARBA00023012"/>
    </source>
</evidence>
<keyword evidence="9" id="KW-1133">Transmembrane helix</keyword>
<evidence type="ECO:0000313" key="11">
    <source>
        <dbReference type="EMBL" id="SDH21053.1"/>
    </source>
</evidence>
<feature type="domain" description="Histidine kinase" evidence="10">
    <location>
        <begin position="74"/>
        <end position="263"/>
    </location>
</feature>
<dbReference type="EMBL" id="FNCH01000019">
    <property type="protein sequence ID" value="SDH21053.1"/>
    <property type="molecule type" value="Genomic_DNA"/>
</dbReference>
<dbReference type="GO" id="GO:0005524">
    <property type="term" value="F:ATP binding"/>
    <property type="evidence" value="ECO:0007669"/>
    <property type="project" value="UniProtKB-KW"/>
</dbReference>
<organism evidence="11 12">
    <name type="scientific">Pedobacter terrae</name>
    <dbReference type="NCBI Taxonomy" id="405671"/>
    <lineage>
        <taxon>Bacteria</taxon>
        <taxon>Pseudomonadati</taxon>
        <taxon>Bacteroidota</taxon>
        <taxon>Sphingobacteriia</taxon>
        <taxon>Sphingobacteriales</taxon>
        <taxon>Sphingobacteriaceae</taxon>
        <taxon>Pedobacter</taxon>
    </lineage>
</organism>
<dbReference type="InterPro" id="IPR005467">
    <property type="entry name" value="His_kinase_dom"/>
</dbReference>
<evidence type="ECO:0000256" key="6">
    <source>
        <dbReference type="ARBA" id="ARBA00022777"/>
    </source>
</evidence>
<dbReference type="RefSeq" id="WP_090502894.1">
    <property type="nucleotide sequence ID" value="NZ_FNCH01000019.1"/>
</dbReference>
<dbReference type="Pfam" id="PF02518">
    <property type="entry name" value="HATPase_c"/>
    <property type="match status" value="1"/>
</dbReference>
<evidence type="ECO:0000256" key="1">
    <source>
        <dbReference type="ARBA" id="ARBA00000085"/>
    </source>
</evidence>
<keyword evidence="9" id="KW-0472">Membrane</keyword>
<sequence>MLNPKETELQHLIFGSILVMLLLAVATISFFVIYHRRLLKEQGRLQKVKDKHQRQLLGFSISIQEKERVRIGQDMHDEIGSSLSAIKMLVNRLPNTDVESHQLISNIKNGLSNTISDVRMIANNLFPSVLAKFGLADALHHQVKVLSASNTLAIDMVLDTKFELNFEYELAIYRIMQELINNVINHANAKNLLIMLNQTPERILATVKDDGCGFDAAIMEDPIQMGIGIKSIKTRVAAMQATLKITSGKDTGTLIEIHIPLNDEKDQR</sequence>
<dbReference type="InterPro" id="IPR011712">
    <property type="entry name" value="Sig_transdc_His_kin_sub3_dim/P"/>
</dbReference>
<name>A0A1G8AJN9_9SPHI</name>
<accession>A0A1G8AJN9</accession>
<dbReference type="SMART" id="SM00387">
    <property type="entry name" value="HATPase_c"/>
    <property type="match status" value="1"/>
</dbReference>
<dbReference type="GO" id="GO:0016020">
    <property type="term" value="C:membrane"/>
    <property type="evidence" value="ECO:0007669"/>
    <property type="project" value="InterPro"/>
</dbReference>
<comment type="catalytic activity">
    <reaction evidence="1">
        <text>ATP + protein L-histidine = ADP + protein N-phospho-L-histidine.</text>
        <dbReference type="EC" id="2.7.13.3"/>
    </reaction>
</comment>
<dbReference type="PROSITE" id="PS50109">
    <property type="entry name" value="HIS_KIN"/>
    <property type="match status" value="1"/>
</dbReference>
<evidence type="ECO:0000256" key="3">
    <source>
        <dbReference type="ARBA" id="ARBA00022553"/>
    </source>
</evidence>
<dbReference type="GO" id="GO:0000155">
    <property type="term" value="F:phosphorelay sensor kinase activity"/>
    <property type="evidence" value="ECO:0007669"/>
    <property type="project" value="InterPro"/>
</dbReference>
<evidence type="ECO:0000256" key="4">
    <source>
        <dbReference type="ARBA" id="ARBA00022679"/>
    </source>
</evidence>
<keyword evidence="6 11" id="KW-0418">Kinase</keyword>
<dbReference type="PANTHER" id="PTHR24421">
    <property type="entry name" value="NITRATE/NITRITE SENSOR PROTEIN NARX-RELATED"/>
    <property type="match status" value="1"/>
</dbReference>
<keyword evidence="9" id="KW-0812">Transmembrane</keyword>
<keyword evidence="12" id="KW-1185">Reference proteome</keyword>
<dbReference type="SUPFAM" id="SSF55874">
    <property type="entry name" value="ATPase domain of HSP90 chaperone/DNA topoisomerase II/histidine kinase"/>
    <property type="match status" value="1"/>
</dbReference>
<dbReference type="Pfam" id="PF07730">
    <property type="entry name" value="HisKA_3"/>
    <property type="match status" value="1"/>
</dbReference>
<evidence type="ECO:0000259" key="10">
    <source>
        <dbReference type="PROSITE" id="PS50109"/>
    </source>
</evidence>
<dbReference type="EC" id="2.7.13.3" evidence="2"/>
<dbReference type="InterPro" id="IPR003594">
    <property type="entry name" value="HATPase_dom"/>
</dbReference>
<dbReference type="PANTHER" id="PTHR24421:SF10">
    <property type="entry name" value="NITRATE_NITRITE SENSOR PROTEIN NARQ"/>
    <property type="match status" value="1"/>
</dbReference>
<gene>
    <name evidence="11" type="ORF">SAMN05421827_11934</name>
</gene>
<dbReference type="CDD" id="cd16917">
    <property type="entry name" value="HATPase_UhpB-NarQ-NarX-like"/>
    <property type="match status" value="1"/>
</dbReference>
<keyword evidence="8" id="KW-0902">Two-component regulatory system</keyword>
<keyword evidence="3" id="KW-0597">Phosphoprotein</keyword>
<dbReference type="STRING" id="405671.SAMN05421827_11934"/>
<dbReference type="Gene3D" id="3.30.565.10">
    <property type="entry name" value="Histidine kinase-like ATPase, C-terminal domain"/>
    <property type="match status" value="1"/>
</dbReference>
<dbReference type="Proteomes" id="UP000199643">
    <property type="component" value="Unassembled WGS sequence"/>
</dbReference>
<dbReference type="GO" id="GO:0046983">
    <property type="term" value="F:protein dimerization activity"/>
    <property type="evidence" value="ECO:0007669"/>
    <property type="project" value="InterPro"/>
</dbReference>
<dbReference type="InterPro" id="IPR050482">
    <property type="entry name" value="Sensor_HK_TwoCompSys"/>
</dbReference>
<evidence type="ECO:0000256" key="5">
    <source>
        <dbReference type="ARBA" id="ARBA00022741"/>
    </source>
</evidence>